<accession>A0A9W9A7V6</accession>
<feature type="region of interest" description="Disordered" evidence="1">
    <location>
        <begin position="37"/>
        <end position="94"/>
    </location>
</feature>
<reference evidence="2" key="2">
    <citation type="journal article" date="2023" name="Proc. Natl. Acad. Sci. U.S.A.">
        <title>A global phylogenomic analysis of the shiitake genus Lentinula.</title>
        <authorList>
            <person name="Sierra-Patev S."/>
            <person name="Min B."/>
            <person name="Naranjo-Ortiz M."/>
            <person name="Looney B."/>
            <person name="Konkel Z."/>
            <person name="Slot J.C."/>
            <person name="Sakamoto Y."/>
            <person name="Steenwyk J.L."/>
            <person name="Rokas A."/>
            <person name="Carro J."/>
            <person name="Camarero S."/>
            <person name="Ferreira P."/>
            <person name="Molpeceres G."/>
            <person name="Ruiz-Duenas F.J."/>
            <person name="Serrano A."/>
            <person name="Henrissat B."/>
            <person name="Drula E."/>
            <person name="Hughes K.W."/>
            <person name="Mata J.L."/>
            <person name="Ishikawa N.K."/>
            <person name="Vargas-Isla R."/>
            <person name="Ushijima S."/>
            <person name="Smith C.A."/>
            <person name="Donoghue J."/>
            <person name="Ahrendt S."/>
            <person name="Andreopoulos W."/>
            <person name="He G."/>
            <person name="LaButti K."/>
            <person name="Lipzen A."/>
            <person name="Ng V."/>
            <person name="Riley R."/>
            <person name="Sandor L."/>
            <person name="Barry K."/>
            <person name="Martinez A.T."/>
            <person name="Xiao Y."/>
            <person name="Gibbons J.G."/>
            <person name="Terashima K."/>
            <person name="Grigoriev I.V."/>
            <person name="Hibbett D."/>
        </authorList>
    </citation>
    <scope>NUCLEOTIDE SEQUENCE</scope>
    <source>
        <strain evidence="2">Sp2 HRB7682 ss15</strain>
    </source>
</reference>
<gene>
    <name evidence="2" type="ORF">C8J55DRAFT_119154</name>
</gene>
<organism evidence="2 3">
    <name type="scientific">Lentinula lateritia</name>
    <dbReference type="NCBI Taxonomy" id="40482"/>
    <lineage>
        <taxon>Eukaryota</taxon>
        <taxon>Fungi</taxon>
        <taxon>Dikarya</taxon>
        <taxon>Basidiomycota</taxon>
        <taxon>Agaricomycotina</taxon>
        <taxon>Agaricomycetes</taxon>
        <taxon>Agaricomycetidae</taxon>
        <taxon>Agaricales</taxon>
        <taxon>Marasmiineae</taxon>
        <taxon>Omphalotaceae</taxon>
        <taxon>Lentinula</taxon>
    </lineage>
</organism>
<comment type="caution">
    <text evidence="2">The sequence shown here is derived from an EMBL/GenBank/DDBJ whole genome shotgun (WGS) entry which is preliminary data.</text>
</comment>
<dbReference type="EMBL" id="JANVFS010000020">
    <property type="protein sequence ID" value="KAJ4476446.1"/>
    <property type="molecule type" value="Genomic_DNA"/>
</dbReference>
<sequence length="130" mass="14287">MLMRRLSRIFTQEGRIKPFHAALPTAAQDDVSAIVKKRGRSTSTVDATSTSRTDGTKVQKSSEDIVAIGSGSMPRKGRKGTRNLRTRRSNRNMRDVVTGRASVVVPRSSLVDSTVPSSSSVSPYNLRKRR</sequence>
<proteinExistence type="predicted"/>
<feature type="compositionally biased region" description="Basic and acidic residues" evidence="1">
    <location>
        <begin position="54"/>
        <end position="63"/>
    </location>
</feature>
<evidence type="ECO:0000256" key="1">
    <source>
        <dbReference type="SAM" id="MobiDB-lite"/>
    </source>
</evidence>
<feature type="region of interest" description="Disordered" evidence="1">
    <location>
        <begin position="107"/>
        <end position="130"/>
    </location>
</feature>
<name>A0A9W9A7V6_9AGAR</name>
<feature type="compositionally biased region" description="Low complexity" evidence="1">
    <location>
        <begin position="108"/>
        <end position="122"/>
    </location>
</feature>
<feature type="compositionally biased region" description="Polar residues" evidence="1">
    <location>
        <begin position="41"/>
        <end position="53"/>
    </location>
</feature>
<protein>
    <submittedName>
        <fullName evidence="2">Uncharacterized protein</fullName>
    </submittedName>
</protein>
<reference evidence="2" key="1">
    <citation type="submission" date="2022-08" db="EMBL/GenBank/DDBJ databases">
        <authorList>
            <consortium name="DOE Joint Genome Institute"/>
            <person name="Min B."/>
            <person name="Riley R."/>
            <person name="Sierra-Patev S."/>
            <person name="Naranjo-Ortiz M."/>
            <person name="Looney B."/>
            <person name="Konkel Z."/>
            <person name="Slot J.C."/>
            <person name="Sakamoto Y."/>
            <person name="Steenwyk J.L."/>
            <person name="Rokas A."/>
            <person name="Carro J."/>
            <person name="Camarero S."/>
            <person name="Ferreira P."/>
            <person name="Molpeceres G."/>
            <person name="Ruiz-Duenas F.J."/>
            <person name="Serrano A."/>
            <person name="Henrissat B."/>
            <person name="Drula E."/>
            <person name="Hughes K.W."/>
            <person name="Mata J.L."/>
            <person name="Ishikawa N.K."/>
            <person name="Vargas-Isla R."/>
            <person name="Ushijima S."/>
            <person name="Smith C.A."/>
            <person name="Ahrendt S."/>
            <person name="Andreopoulos W."/>
            <person name="He G."/>
            <person name="Labutti K."/>
            <person name="Lipzen A."/>
            <person name="Ng V."/>
            <person name="Sandor L."/>
            <person name="Barry K."/>
            <person name="Martinez A.T."/>
            <person name="Xiao Y."/>
            <person name="Gibbons J.G."/>
            <person name="Terashima K."/>
            <person name="Hibbett D.S."/>
            <person name="Grigoriev I.V."/>
        </authorList>
    </citation>
    <scope>NUCLEOTIDE SEQUENCE</scope>
    <source>
        <strain evidence="2">Sp2 HRB7682 ss15</strain>
    </source>
</reference>
<evidence type="ECO:0000313" key="3">
    <source>
        <dbReference type="Proteomes" id="UP001150238"/>
    </source>
</evidence>
<dbReference type="AlphaFoldDB" id="A0A9W9A7V6"/>
<dbReference type="Proteomes" id="UP001150238">
    <property type="component" value="Unassembled WGS sequence"/>
</dbReference>
<feature type="compositionally biased region" description="Basic residues" evidence="1">
    <location>
        <begin position="75"/>
        <end position="91"/>
    </location>
</feature>
<evidence type="ECO:0000313" key="2">
    <source>
        <dbReference type="EMBL" id="KAJ4476446.1"/>
    </source>
</evidence>